<dbReference type="EMBL" id="JBHTBS010000007">
    <property type="protein sequence ID" value="MFC7338256.1"/>
    <property type="molecule type" value="Genomic_DNA"/>
</dbReference>
<proteinExistence type="predicted"/>
<reference evidence="3" key="1">
    <citation type="journal article" date="2019" name="Int. J. Syst. Evol. Microbiol.">
        <title>The Global Catalogue of Microorganisms (GCM) 10K type strain sequencing project: providing services to taxonomists for standard genome sequencing and annotation.</title>
        <authorList>
            <consortium name="The Broad Institute Genomics Platform"/>
            <consortium name="The Broad Institute Genome Sequencing Center for Infectious Disease"/>
            <person name="Wu L."/>
            <person name="Ma J."/>
        </authorList>
    </citation>
    <scope>NUCLEOTIDE SEQUENCE [LARGE SCALE GENOMIC DNA]</scope>
    <source>
        <strain evidence="3">CGMCC 4.1467</strain>
    </source>
</reference>
<protein>
    <submittedName>
        <fullName evidence="2">Peptidoglycan recognition family protein</fullName>
    </submittedName>
</protein>
<organism evidence="2 3">
    <name type="scientific">Haloferula chungangensis</name>
    <dbReference type="NCBI Taxonomy" id="1048331"/>
    <lineage>
        <taxon>Bacteria</taxon>
        <taxon>Pseudomonadati</taxon>
        <taxon>Verrucomicrobiota</taxon>
        <taxon>Verrucomicrobiia</taxon>
        <taxon>Verrucomicrobiales</taxon>
        <taxon>Verrucomicrobiaceae</taxon>
        <taxon>Haloferula</taxon>
    </lineage>
</organism>
<accession>A0ABW2LB34</accession>
<sequence length="276" mass="30745">MAFENVGKVWTPTSLEEYLATRAVPGWIDSLTIHHTAAPSLVQRPSGFTIQHIRNIQSFYSRPKSQGGRGWRTGPHLFIDDDEIFGMCDFRSKGIHAASYNKRSLGIEVLGDYDTENPKTGRGLRCWKTAAATTSVLLRWLGIPKSASSILFHRDDPQTSKSCPGRKVAKDWFIDLVPDAIPSPPGPDEYEKPEVGIPWSYWHFAGEQWCVPLYAFLTAKGVPSDEVLANLRTSNGALYYGTELINGGFYVSKNSSPKPDESTWAPVRNLLEILES</sequence>
<dbReference type="InterPro" id="IPR002502">
    <property type="entry name" value="Amidase_domain"/>
</dbReference>
<comment type="caution">
    <text evidence="2">The sequence shown here is derived from an EMBL/GenBank/DDBJ whole genome shotgun (WGS) entry which is preliminary data.</text>
</comment>
<dbReference type="Pfam" id="PF01510">
    <property type="entry name" value="Amidase_2"/>
    <property type="match status" value="1"/>
</dbReference>
<dbReference type="Gene3D" id="3.40.80.10">
    <property type="entry name" value="Peptidoglycan recognition protein-like"/>
    <property type="match status" value="1"/>
</dbReference>
<dbReference type="Proteomes" id="UP001596472">
    <property type="component" value="Unassembled WGS sequence"/>
</dbReference>
<evidence type="ECO:0000259" key="1">
    <source>
        <dbReference type="Pfam" id="PF01510"/>
    </source>
</evidence>
<dbReference type="SUPFAM" id="SSF55846">
    <property type="entry name" value="N-acetylmuramoyl-L-alanine amidase-like"/>
    <property type="match status" value="1"/>
</dbReference>
<feature type="domain" description="N-acetylmuramoyl-L-alanine amidase" evidence="1">
    <location>
        <begin position="28"/>
        <end position="166"/>
    </location>
</feature>
<name>A0ABW2LB34_9BACT</name>
<evidence type="ECO:0000313" key="3">
    <source>
        <dbReference type="Proteomes" id="UP001596472"/>
    </source>
</evidence>
<dbReference type="RefSeq" id="WP_379713364.1">
    <property type="nucleotide sequence ID" value="NZ_JBHTBS010000007.1"/>
</dbReference>
<gene>
    <name evidence="2" type="ORF">ACFQY0_13765</name>
</gene>
<evidence type="ECO:0000313" key="2">
    <source>
        <dbReference type="EMBL" id="MFC7338256.1"/>
    </source>
</evidence>
<dbReference type="InterPro" id="IPR036505">
    <property type="entry name" value="Amidase/PGRP_sf"/>
</dbReference>
<dbReference type="CDD" id="cd06583">
    <property type="entry name" value="PGRP"/>
    <property type="match status" value="1"/>
</dbReference>
<keyword evidence="3" id="KW-1185">Reference proteome</keyword>